<organism evidence="3 4">
    <name type="scientific">Paludisphaera mucosa</name>
    <dbReference type="NCBI Taxonomy" id="3030827"/>
    <lineage>
        <taxon>Bacteria</taxon>
        <taxon>Pseudomonadati</taxon>
        <taxon>Planctomycetota</taxon>
        <taxon>Planctomycetia</taxon>
        <taxon>Isosphaerales</taxon>
        <taxon>Isosphaeraceae</taxon>
        <taxon>Paludisphaera</taxon>
    </lineage>
</organism>
<feature type="transmembrane region" description="Helical" evidence="2">
    <location>
        <begin position="52"/>
        <end position="72"/>
    </location>
</feature>
<feature type="region of interest" description="Disordered" evidence="1">
    <location>
        <begin position="139"/>
        <end position="248"/>
    </location>
</feature>
<reference evidence="3 4" key="1">
    <citation type="submission" date="2023-03" db="EMBL/GenBank/DDBJ databases">
        <title>Paludisphaera mucosa sp. nov. a novel planctomycete from northern fen.</title>
        <authorList>
            <person name="Ivanova A."/>
        </authorList>
    </citation>
    <scope>NUCLEOTIDE SEQUENCE [LARGE SCALE GENOMIC DNA]</scope>
    <source>
        <strain evidence="3 4">Pla2</strain>
    </source>
</reference>
<feature type="region of interest" description="Disordered" evidence="1">
    <location>
        <begin position="394"/>
        <end position="430"/>
    </location>
</feature>
<feature type="compositionally biased region" description="Low complexity" evidence="1">
    <location>
        <begin position="402"/>
        <end position="414"/>
    </location>
</feature>
<sequence length="430" mass="45912">MTQPTEFNLESDWIDPPPSEPSSTTEPAAPAEPRPAEPVVVIQYRSRGLSPFLLFPLTLITALALFAGYHHFFVEPIFSRGGFAPPRNEPGAGIEKPSGAAASPNLDETLAQVSAAIAVQPQVLPMPLTLESQPLPLGLPPSAQAFPQPAAAGPAASTDALIWPGSEPAPPTSVASRPVETPKPADEIPVAANPTTPGETPTVERDRSRISIASTSPDTAKPAPTPDSAAPDARPLAEPPPPTREEMMERIRQEAELKQAQQEELERRKQEAVARFDAEAVERVDNERVTFRKALQDIVSAGGRDAGQAIDDLCDQFGRGYSQELKDRAYAGLAHYKGKLTRDGEIRMLRTLGVPEAGILDYLANRAHRTINSRNGPRDSGEVRLIAARQLLRIPPAPATPGAPGATSPAAVPARPSAIRRTTSPNANRQ</sequence>
<evidence type="ECO:0000256" key="2">
    <source>
        <dbReference type="SAM" id="Phobius"/>
    </source>
</evidence>
<comment type="caution">
    <text evidence="3">The sequence shown here is derived from an EMBL/GenBank/DDBJ whole genome shotgun (WGS) entry which is preliminary data.</text>
</comment>
<accession>A0ABT6F5W3</accession>
<evidence type="ECO:0000313" key="3">
    <source>
        <dbReference type="EMBL" id="MDG3002986.1"/>
    </source>
</evidence>
<evidence type="ECO:0000313" key="4">
    <source>
        <dbReference type="Proteomes" id="UP001216907"/>
    </source>
</evidence>
<feature type="compositionally biased region" description="Low complexity" evidence="1">
    <location>
        <begin position="213"/>
        <end position="236"/>
    </location>
</feature>
<feature type="compositionally biased region" description="Polar residues" evidence="1">
    <location>
        <begin position="420"/>
        <end position="430"/>
    </location>
</feature>
<keyword evidence="2" id="KW-0472">Membrane</keyword>
<evidence type="ECO:0000256" key="1">
    <source>
        <dbReference type="SAM" id="MobiDB-lite"/>
    </source>
</evidence>
<keyword evidence="2" id="KW-0812">Transmembrane</keyword>
<protein>
    <submittedName>
        <fullName evidence="3">Uncharacterized protein</fullName>
    </submittedName>
</protein>
<feature type="compositionally biased region" description="Low complexity" evidence="1">
    <location>
        <begin position="21"/>
        <end position="31"/>
    </location>
</feature>
<keyword evidence="2" id="KW-1133">Transmembrane helix</keyword>
<keyword evidence="4" id="KW-1185">Reference proteome</keyword>
<feature type="region of interest" description="Disordered" evidence="1">
    <location>
        <begin position="1"/>
        <end position="34"/>
    </location>
</feature>
<dbReference type="EMBL" id="JARRAG010000001">
    <property type="protein sequence ID" value="MDG3002986.1"/>
    <property type="molecule type" value="Genomic_DNA"/>
</dbReference>
<proteinExistence type="predicted"/>
<gene>
    <name evidence="3" type="ORF">PZE19_04345</name>
</gene>
<dbReference type="Proteomes" id="UP001216907">
    <property type="component" value="Unassembled WGS sequence"/>
</dbReference>
<dbReference type="RefSeq" id="WP_277859345.1">
    <property type="nucleotide sequence ID" value="NZ_JARRAG010000001.1"/>
</dbReference>
<feature type="compositionally biased region" description="Low complexity" evidence="1">
    <location>
        <begin position="140"/>
        <end position="157"/>
    </location>
</feature>
<name>A0ABT6F5W3_9BACT</name>